<feature type="compositionally biased region" description="Basic and acidic residues" evidence="1">
    <location>
        <begin position="206"/>
        <end position="229"/>
    </location>
</feature>
<name>A0A0G1D458_9BACT</name>
<sequence>MALRPWSAEGASPYSSTGPVEGIPQTEESKALLKEVSDPKQRLDPVAAKEARKEYLRRSSTQINQLTAAMDPWNNSSDKPGEAGTDEEDISITEETGNEVQEGFQILRPADEDLVKEMRDREIAKDPTVDLRHMDEEVDHYVSDPGPLTKAVLPPVSLHDISSLPKERRTFIDDGPPYVRKPQPDTITMSSEEILEESKKRKLWQDPLDKESFGEEPGFLKDLEAEEKRKQSKPWRW</sequence>
<protein>
    <submittedName>
        <fullName evidence="2">Uncharacterized protein</fullName>
    </submittedName>
</protein>
<feature type="region of interest" description="Disordered" evidence="1">
    <location>
        <begin position="1"/>
        <end position="102"/>
    </location>
</feature>
<evidence type="ECO:0000256" key="1">
    <source>
        <dbReference type="SAM" id="MobiDB-lite"/>
    </source>
</evidence>
<comment type="caution">
    <text evidence="2">The sequence shown here is derived from an EMBL/GenBank/DDBJ whole genome shotgun (WGS) entry which is preliminary data.</text>
</comment>
<feature type="region of interest" description="Disordered" evidence="1">
    <location>
        <begin position="206"/>
        <end position="237"/>
    </location>
</feature>
<evidence type="ECO:0000313" key="2">
    <source>
        <dbReference type="EMBL" id="KKS92655.1"/>
    </source>
</evidence>
<dbReference type="Proteomes" id="UP000033980">
    <property type="component" value="Unassembled WGS sequence"/>
</dbReference>
<reference evidence="2 3" key="1">
    <citation type="journal article" date="2015" name="Nature">
        <title>rRNA introns, odd ribosomes, and small enigmatic genomes across a large radiation of phyla.</title>
        <authorList>
            <person name="Brown C.T."/>
            <person name="Hug L.A."/>
            <person name="Thomas B.C."/>
            <person name="Sharon I."/>
            <person name="Castelle C.J."/>
            <person name="Singh A."/>
            <person name="Wilkins M.J."/>
            <person name="Williams K.H."/>
            <person name="Banfield J.F."/>
        </authorList>
    </citation>
    <scope>NUCLEOTIDE SEQUENCE [LARGE SCALE GENOMIC DNA]</scope>
</reference>
<feature type="compositionally biased region" description="Basic and acidic residues" evidence="1">
    <location>
        <begin position="27"/>
        <end position="57"/>
    </location>
</feature>
<accession>A0A0G1D458</accession>
<gene>
    <name evidence="2" type="ORF">UV68_C0039G0001</name>
</gene>
<proteinExistence type="predicted"/>
<organism evidence="2 3">
    <name type="scientific">Candidatus Collierbacteria bacterium GW2011_GWC2_43_12</name>
    <dbReference type="NCBI Taxonomy" id="1618390"/>
    <lineage>
        <taxon>Bacteria</taxon>
        <taxon>Candidatus Collieribacteriota</taxon>
    </lineage>
</organism>
<dbReference type="AlphaFoldDB" id="A0A0G1D458"/>
<feature type="region of interest" description="Disordered" evidence="1">
    <location>
        <begin position="167"/>
        <end position="186"/>
    </location>
</feature>
<evidence type="ECO:0000313" key="3">
    <source>
        <dbReference type="Proteomes" id="UP000033980"/>
    </source>
</evidence>
<feature type="compositionally biased region" description="Polar residues" evidence="1">
    <location>
        <begin position="58"/>
        <end position="78"/>
    </location>
</feature>
<dbReference type="EMBL" id="LCFK01000039">
    <property type="protein sequence ID" value="KKS92655.1"/>
    <property type="molecule type" value="Genomic_DNA"/>
</dbReference>